<feature type="compositionally biased region" description="Low complexity" evidence="1">
    <location>
        <begin position="64"/>
        <end position="78"/>
    </location>
</feature>
<keyword evidence="2" id="KW-1185">Reference proteome</keyword>
<evidence type="ECO:0000256" key="1">
    <source>
        <dbReference type="SAM" id="MobiDB-lite"/>
    </source>
</evidence>
<name>A0A914N676_MELIC</name>
<feature type="region of interest" description="Disordered" evidence="1">
    <location>
        <begin position="41"/>
        <end position="107"/>
    </location>
</feature>
<protein>
    <submittedName>
        <fullName evidence="3">Candidate secreted effector</fullName>
    </submittedName>
</protein>
<evidence type="ECO:0000313" key="2">
    <source>
        <dbReference type="Proteomes" id="UP000887563"/>
    </source>
</evidence>
<evidence type="ECO:0000313" key="3">
    <source>
        <dbReference type="WBParaSite" id="Minc3s03226g33200"/>
    </source>
</evidence>
<organism evidence="2 3">
    <name type="scientific">Meloidogyne incognita</name>
    <name type="common">Southern root-knot nematode worm</name>
    <name type="synonym">Oxyuris incognita</name>
    <dbReference type="NCBI Taxonomy" id="6306"/>
    <lineage>
        <taxon>Eukaryota</taxon>
        <taxon>Metazoa</taxon>
        <taxon>Ecdysozoa</taxon>
        <taxon>Nematoda</taxon>
        <taxon>Chromadorea</taxon>
        <taxon>Rhabditida</taxon>
        <taxon>Tylenchina</taxon>
        <taxon>Tylenchomorpha</taxon>
        <taxon>Tylenchoidea</taxon>
        <taxon>Meloidogynidae</taxon>
        <taxon>Meloidogyninae</taxon>
        <taxon>Meloidogyne</taxon>
        <taxon>Meloidogyne incognita group</taxon>
    </lineage>
</organism>
<accession>A0A914N676</accession>
<dbReference type="AlphaFoldDB" id="A0A914N676"/>
<sequence>MIKDMKIFYFLKTKLIEDSSFEREKAKQLIRERVFSISPALPLFPSPFPPPPPSPSSSPPSPPTTTITTLKPLISTTTEIELNSSENIDEEEKEEGEEEELKEDELTTTTTIISRNPPGMMPPNDNIVDELNNANDFMEVANRLGIIEMFNTKTTTNIF</sequence>
<reference evidence="3" key="1">
    <citation type="submission" date="2022-11" db="UniProtKB">
        <authorList>
            <consortium name="WormBaseParasite"/>
        </authorList>
    </citation>
    <scope>IDENTIFICATION</scope>
</reference>
<feature type="compositionally biased region" description="Pro residues" evidence="1">
    <location>
        <begin position="42"/>
        <end position="63"/>
    </location>
</feature>
<dbReference type="Proteomes" id="UP000887563">
    <property type="component" value="Unplaced"/>
</dbReference>
<proteinExistence type="predicted"/>
<dbReference type="WBParaSite" id="Minc3s03226g33200">
    <property type="protein sequence ID" value="Minc3s03226g33200"/>
    <property type="gene ID" value="Minc3s03226g33200"/>
</dbReference>
<feature type="compositionally biased region" description="Acidic residues" evidence="1">
    <location>
        <begin position="87"/>
        <end position="103"/>
    </location>
</feature>